<dbReference type="InterPro" id="IPR011009">
    <property type="entry name" value="Kinase-like_dom_sf"/>
</dbReference>
<organism evidence="2 3">
    <name type="scientific">Sandarakinorhabdus cyanobacteriorum</name>
    <dbReference type="NCBI Taxonomy" id="1981098"/>
    <lineage>
        <taxon>Bacteria</taxon>
        <taxon>Pseudomonadati</taxon>
        <taxon>Pseudomonadota</taxon>
        <taxon>Alphaproteobacteria</taxon>
        <taxon>Sphingomonadales</taxon>
        <taxon>Sphingosinicellaceae</taxon>
        <taxon>Sandarakinorhabdus</taxon>
    </lineage>
</organism>
<dbReference type="InterPro" id="IPR002575">
    <property type="entry name" value="Aminoglycoside_PTrfase"/>
</dbReference>
<dbReference type="Gene3D" id="3.90.1200.10">
    <property type="match status" value="1"/>
</dbReference>
<dbReference type="Gene3D" id="3.30.200.20">
    <property type="entry name" value="Phosphorylase Kinase, domain 1"/>
    <property type="match status" value="1"/>
</dbReference>
<proteinExistence type="predicted"/>
<feature type="domain" description="Aminoglycoside phosphotransferase" evidence="1">
    <location>
        <begin position="21"/>
        <end position="246"/>
    </location>
</feature>
<evidence type="ECO:0000259" key="1">
    <source>
        <dbReference type="Pfam" id="PF01636"/>
    </source>
</evidence>
<comment type="caution">
    <text evidence="2">The sequence shown here is derived from an EMBL/GenBank/DDBJ whole genome shotgun (WGS) entry which is preliminary data.</text>
</comment>
<dbReference type="AlphaFoldDB" id="A0A255YCU5"/>
<dbReference type="OrthoDB" id="9809275at2"/>
<name>A0A255YCU5_9SPHN</name>
<dbReference type="EMBL" id="NOXT01000117">
    <property type="protein sequence ID" value="OYQ26524.1"/>
    <property type="molecule type" value="Genomic_DNA"/>
</dbReference>
<dbReference type="Pfam" id="PF01636">
    <property type="entry name" value="APH"/>
    <property type="match status" value="1"/>
</dbReference>
<protein>
    <submittedName>
        <fullName evidence="2">Aminoglycoside phosphotransferase</fullName>
    </submittedName>
</protein>
<dbReference type="RefSeq" id="WP_094474378.1">
    <property type="nucleotide sequence ID" value="NZ_NOXT01000117.1"/>
</dbReference>
<gene>
    <name evidence="2" type="ORF">CHU93_11985</name>
</gene>
<sequence>MIPPPGTGAFLNAHGWGGAAVRPLAGDASFRRYFRVELQGRTAVLMDAPPDKEDSRPFLAIGRHLHELGFSAPQALASDLAQGLVLLEDFGDARVNPVLADDASAEHEIYGAAVDILAELHRHPPADVPPYNAAEYLREARLFPDWYLPAVGLAEAPGYDAVWAPLWPALFTHPPVLVLRDYHADNLMLLDRPGLKRLGLLDYQDALAGHPAYDLASLLQDIRRVVSPELEAAMLDRYIAARPGLDEAAFRTAYAILAAQRNIKILGVFTRLYVRDGKPAYPRFHPRLWELVNANLAHPALAPVKAWFDAHVPACARHGVVVK</sequence>
<dbReference type="SUPFAM" id="SSF56112">
    <property type="entry name" value="Protein kinase-like (PK-like)"/>
    <property type="match status" value="1"/>
</dbReference>
<keyword evidence="3" id="KW-1185">Reference proteome</keyword>
<keyword evidence="2" id="KW-0808">Transferase</keyword>
<evidence type="ECO:0000313" key="2">
    <source>
        <dbReference type="EMBL" id="OYQ26524.1"/>
    </source>
</evidence>
<dbReference type="Proteomes" id="UP000216991">
    <property type="component" value="Unassembled WGS sequence"/>
</dbReference>
<dbReference type="GO" id="GO:0016740">
    <property type="term" value="F:transferase activity"/>
    <property type="evidence" value="ECO:0007669"/>
    <property type="project" value="UniProtKB-KW"/>
</dbReference>
<reference evidence="2 3" key="1">
    <citation type="submission" date="2017-07" db="EMBL/GenBank/DDBJ databases">
        <title>Sandarakinorhabdus cyanobacteriorum sp. nov., a novel bacterium isolated from cyanobacterial aggregates in a eutrophic lake.</title>
        <authorList>
            <person name="Cai H."/>
        </authorList>
    </citation>
    <scope>NUCLEOTIDE SEQUENCE [LARGE SCALE GENOMIC DNA]</scope>
    <source>
        <strain evidence="2 3">TH057</strain>
    </source>
</reference>
<accession>A0A255YCU5</accession>
<evidence type="ECO:0000313" key="3">
    <source>
        <dbReference type="Proteomes" id="UP000216991"/>
    </source>
</evidence>